<accession>A0A1Y5PV05</accession>
<keyword evidence="1" id="KW-0732">Signal</keyword>
<dbReference type="EMBL" id="LT598653">
    <property type="protein sequence ID" value="SBV33838.1"/>
    <property type="molecule type" value="Genomic_DNA"/>
</dbReference>
<evidence type="ECO:0000256" key="1">
    <source>
        <dbReference type="SAM" id="SignalP"/>
    </source>
</evidence>
<dbReference type="RefSeq" id="WP_295320141.1">
    <property type="nucleotide sequence ID" value="NZ_LT598653.1"/>
</dbReference>
<dbReference type="AlphaFoldDB" id="A0A1Y5PV05"/>
<feature type="chain" id="PRO_5012531626" evidence="1">
    <location>
        <begin position="30"/>
        <end position="181"/>
    </location>
</feature>
<organism evidence="2">
    <name type="scientific">uncultured Sphingopyxis sp</name>
    <dbReference type="NCBI Taxonomy" id="310581"/>
    <lineage>
        <taxon>Bacteria</taxon>
        <taxon>Pseudomonadati</taxon>
        <taxon>Pseudomonadota</taxon>
        <taxon>Alphaproteobacteria</taxon>
        <taxon>Sphingomonadales</taxon>
        <taxon>Sphingomonadaceae</taxon>
        <taxon>Sphingopyxis</taxon>
        <taxon>environmental samples</taxon>
    </lineage>
</organism>
<sequence>MIGRFAATALIAGLLAGSAPMAMTAPAVAGLCKAGEEPLYSCRFGRKIGSVCGGSDRVTYRFGSAARTEMEIASKPDWSNIRLGFVNGQQGGHQSHIRFTRGDTHYVVFEGANGQATTRPGFTYSGIAIVAGPDGGKSLGRLECGNGLDASAMAEAVRDRAPAALREQLNETLDGPFDGWF</sequence>
<protein>
    <submittedName>
        <fullName evidence="2">Uncharacterized protein</fullName>
    </submittedName>
</protein>
<reference evidence="2" key="1">
    <citation type="submission" date="2016-03" db="EMBL/GenBank/DDBJ databases">
        <authorList>
            <person name="Ploux O."/>
        </authorList>
    </citation>
    <scope>NUCLEOTIDE SEQUENCE</scope>
    <source>
        <strain evidence="2">UC10</strain>
    </source>
</reference>
<gene>
    <name evidence="2" type="ORF">SPPYR_2718</name>
</gene>
<name>A0A1Y5PV05_9SPHN</name>
<feature type="signal peptide" evidence="1">
    <location>
        <begin position="1"/>
        <end position="29"/>
    </location>
</feature>
<dbReference type="KEGG" id="sphu:SPPYR_2718"/>
<proteinExistence type="predicted"/>
<evidence type="ECO:0000313" key="2">
    <source>
        <dbReference type="EMBL" id="SBV33838.1"/>
    </source>
</evidence>